<reference evidence="2" key="2">
    <citation type="journal article" date="2021" name="PeerJ">
        <title>Extensive microbial diversity within the chicken gut microbiome revealed by metagenomics and culture.</title>
        <authorList>
            <person name="Gilroy R."/>
            <person name="Ravi A."/>
            <person name="Getino M."/>
            <person name="Pursley I."/>
            <person name="Horton D.L."/>
            <person name="Alikhan N.F."/>
            <person name="Baker D."/>
            <person name="Gharbi K."/>
            <person name="Hall N."/>
            <person name="Watson M."/>
            <person name="Adriaenssens E.M."/>
            <person name="Foster-Nyarko E."/>
            <person name="Jarju S."/>
            <person name="Secka A."/>
            <person name="Antonio M."/>
            <person name="Oren A."/>
            <person name="Chaudhuri R.R."/>
            <person name="La Ragione R."/>
            <person name="Hildebrand F."/>
            <person name="Pallen M.J."/>
        </authorList>
    </citation>
    <scope>NUCLEOTIDE SEQUENCE</scope>
    <source>
        <strain evidence="2">CHK195-15760</strain>
    </source>
</reference>
<dbReference type="AlphaFoldDB" id="A0A9D1M091"/>
<feature type="transmembrane region" description="Helical" evidence="1">
    <location>
        <begin position="25"/>
        <end position="51"/>
    </location>
</feature>
<comment type="caution">
    <text evidence="2">The sequence shown here is derived from an EMBL/GenBank/DDBJ whole genome shotgun (WGS) entry which is preliminary data.</text>
</comment>
<keyword evidence="1" id="KW-0472">Membrane</keyword>
<reference evidence="2" key="1">
    <citation type="submission" date="2020-10" db="EMBL/GenBank/DDBJ databases">
        <authorList>
            <person name="Gilroy R."/>
        </authorList>
    </citation>
    <scope>NUCLEOTIDE SEQUENCE</scope>
    <source>
        <strain evidence="2">CHK195-15760</strain>
    </source>
</reference>
<evidence type="ECO:0000313" key="3">
    <source>
        <dbReference type="Proteomes" id="UP000824093"/>
    </source>
</evidence>
<evidence type="ECO:0000256" key="1">
    <source>
        <dbReference type="SAM" id="Phobius"/>
    </source>
</evidence>
<sequence>MKKEKKIKTEKIKKEKVKKGSKSEVFVKVMAGILAALMIFSVGGTLLYYVVAM</sequence>
<gene>
    <name evidence="2" type="ORF">IAB70_02315</name>
</gene>
<dbReference type="EMBL" id="DVNH01000018">
    <property type="protein sequence ID" value="HIU51448.1"/>
    <property type="molecule type" value="Genomic_DNA"/>
</dbReference>
<name>A0A9D1M091_9FIRM</name>
<accession>A0A9D1M091</accession>
<keyword evidence="1" id="KW-1133">Transmembrane helix</keyword>
<dbReference type="Proteomes" id="UP000824093">
    <property type="component" value="Unassembled WGS sequence"/>
</dbReference>
<protein>
    <submittedName>
        <fullName evidence="2">Uncharacterized protein</fullName>
    </submittedName>
</protein>
<organism evidence="2 3">
    <name type="scientific">Candidatus Merdicola faecigallinarum</name>
    <dbReference type="NCBI Taxonomy" id="2840862"/>
    <lineage>
        <taxon>Bacteria</taxon>
        <taxon>Bacillati</taxon>
        <taxon>Bacillota</taxon>
        <taxon>Clostridia</taxon>
        <taxon>Candidatus Merdicola</taxon>
    </lineage>
</organism>
<proteinExistence type="predicted"/>
<keyword evidence="1" id="KW-0812">Transmembrane</keyword>
<evidence type="ECO:0000313" key="2">
    <source>
        <dbReference type="EMBL" id="HIU51448.1"/>
    </source>
</evidence>